<name>A0A409XDS0_PSICY</name>
<sequence length="353" mass="39627">MLVESHILPPSSDYPLFIAAKRYWLPGFAENKTNPLVQTLVVLHSTSFHKETWEPALEDLFKQVTQPGSTVAIREAWSIDCPNHGESGHLNRRALKEPGFTNFSCEKYAQAVHRFLSAGPTLAARVDFTQRNLIGIGHSLGANAMLLMHHMEPIFKFSTLVIIEPLVSSLGSQHLAPLAQKLVNRALRRRERWGSLEEIRKAFLVEGSSAAEWDSRVLDSFVRHALYWNHYDNYFHLCCSTAQEIGMYLDEPGGVAPIIDLDRICHSIPVHIIMGKISDFIPAYLHSALLDPNSGRRFASVVTMEKVGHLVRLSWPFVTAYVFITSAQIPQKAPTRLASHIFNALSSPLPSRM</sequence>
<evidence type="ECO:0000259" key="1">
    <source>
        <dbReference type="Pfam" id="PF12697"/>
    </source>
</evidence>
<dbReference type="OrthoDB" id="94039at2759"/>
<comment type="caution">
    <text evidence="2">The sequence shown here is derived from an EMBL/GenBank/DDBJ whole genome shotgun (WGS) entry which is preliminary data.</text>
</comment>
<dbReference type="InParanoid" id="A0A409XDS0"/>
<gene>
    <name evidence="2" type="ORF">CVT25_009135</name>
</gene>
<dbReference type="STRING" id="93625.A0A409XDS0"/>
<organism evidence="2 3">
    <name type="scientific">Psilocybe cyanescens</name>
    <dbReference type="NCBI Taxonomy" id="93625"/>
    <lineage>
        <taxon>Eukaryota</taxon>
        <taxon>Fungi</taxon>
        <taxon>Dikarya</taxon>
        <taxon>Basidiomycota</taxon>
        <taxon>Agaricomycotina</taxon>
        <taxon>Agaricomycetes</taxon>
        <taxon>Agaricomycetidae</taxon>
        <taxon>Agaricales</taxon>
        <taxon>Agaricineae</taxon>
        <taxon>Strophariaceae</taxon>
        <taxon>Psilocybe</taxon>
    </lineage>
</organism>
<evidence type="ECO:0000313" key="3">
    <source>
        <dbReference type="Proteomes" id="UP000283269"/>
    </source>
</evidence>
<proteinExistence type="predicted"/>
<keyword evidence="3" id="KW-1185">Reference proteome</keyword>
<protein>
    <recommendedName>
        <fullName evidence="1">AB hydrolase-1 domain-containing protein</fullName>
    </recommendedName>
</protein>
<dbReference type="Gene3D" id="3.40.50.1820">
    <property type="entry name" value="alpha/beta hydrolase"/>
    <property type="match status" value="1"/>
</dbReference>
<dbReference type="AlphaFoldDB" id="A0A409XDS0"/>
<dbReference type="InterPro" id="IPR000073">
    <property type="entry name" value="AB_hydrolase_1"/>
</dbReference>
<evidence type="ECO:0000313" key="2">
    <source>
        <dbReference type="EMBL" id="PPQ88900.1"/>
    </source>
</evidence>
<reference evidence="2 3" key="1">
    <citation type="journal article" date="2018" name="Evol. Lett.">
        <title>Horizontal gene cluster transfer increased hallucinogenic mushroom diversity.</title>
        <authorList>
            <person name="Reynolds H.T."/>
            <person name="Vijayakumar V."/>
            <person name="Gluck-Thaler E."/>
            <person name="Korotkin H.B."/>
            <person name="Matheny P.B."/>
            <person name="Slot J.C."/>
        </authorList>
    </citation>
    <scope>NUCLEOTIDE SEQUENCE [LARGE SCALE GENOMIC DNA]</scope>
    <source>
        <strain evidence="2 3">2631</strain>
    </source>
</reference>
<dbReference type="InterPro" id="IPR029058">
    <property type="entry name" value="AB_hydrolase_fold"/>
</dbReference>
<accession>A0A409XDS0</accession>
<dbReference type="Pfam" id="PF12697">
    <property type="entry name" value="Abhydrolase_6"/>
    <property type="match status" value="1"/>
</dbReference>
<dbReference type="SUPFAM" id="SSF53474">
    <property type="entry name" value="alpha/beta-Hydrolases"/>
    <property type="match status" value="1"/>
</dbReference>
<feature type="domain" description="AB hydrolase-1" evidence="1">
    <location>
        <begin position="40"/>
        <end position="313"/>
    </location>
</feature>
<dbReference type="Proteomes" id="UP000283269">
    <property type="component" value="Unassembled WGS sequence"/>
</dbReference>
<dbReference type="EMBL" id="NHYD01001992">
    <property type="protein sequence ID" value="PPQ88900.1"/>
    <property type="molecule type" value="Genomic_DNA"/>
</dbReference>